<comment type="caution">
    <text evidence="3">The sequence shown here is derived from an EMBL/GenBank/DDBJ whole genome shotgun (WGS) entry which is preliminary data.</text>
</comment>
<dbReference type="EMBL" id="BARS01018568">
    <property type="protein sequence ID" value="GAF95926.1"/>
    <property type="molecule type" value="Genomic_DNA"/>
</dbReference>
<accession>X1SSW0</accession>
<organism evidence="3">
    <name type="scientific">marine sediment metagenome</name>
    <dbReference type="NCBI Taxonomy" id="412755"/>
    <lineage>
        <taxon>unclassified sequences</taxon>
        <taxon>metagenomes</taxon>
        <taxon>ecological metagenomes</taxon>
    </lineage>
</organism>
<reference evidence="3" key="1">
    <citation type="journal article" date="2014" name="Front. Microbiol.">
        <title>High frequency of phylogenetically diverse reductive dehalogenase-homologous genes in deep subseafloor sedimentary metagenomes.</title>
        <authorList>
            <person name="Kawai M."/>
            <person name="Futagami T."/>
            <person name="Toyoda A."/>
            <person name="Takaki Y."/>
            <person name="Nishi S."/>
            <person name="Hori S."/>
            <person name="Arai W."/>
            <person name="Tsubouchi T."/>
            <person name="Morono Y."/>
            <person name="Uchiyama I."/>
            <person name="Ito T."/>
            <person name="Fujiyama A."/>
            <person name="Inagaki F."/>
            <person name="Takami H."/>
        </authorList>
    </citation>
    <scope>NUCLEOTIDE SEQUENCE</scope>
    <source>
        <strain evidence="3">Expedition CK06-06</strain>
    </source>
</reference>
<dbReference type="EMBL" id="BART01032762">
    <property type="protein sequence ID" value="GAH14475.1"/>
    <property type="molecule type" value="Genomic_DNA"/>
</dbReference>
<proteinExistence type="predicted"/>
<protein>
    <submittedName>
        <fullName evidence="3">Uncharacterized protein</fullName>
    </submittedName>
</protein>
<sequence>MGNEFMILSLQQQVTCHTLYITKLTGKLANRITNILSAKRCTLYANYILTINY</sequence>
<name>X1SSW0_9ZZZZ</name>
<evidence type="ECO:0000313" key="1">
    <source>
        <dbReference type="EMBL" id="GAF95926.1"/>
    </source>
</evidence>
<dbReference type="EMBL" id="BARW01018186">
    <property type="protein sequence ID" value="GAI95993.1"/>
    <property type="molecule type" value="Genomic_DNA"/>
</dbReference>
<evidence type="ECO:0000313" key="2">
    <source>
        <dbReference type="EMBL" id="GAH14475.1"/>
    </source>
</evidence>
<gene>
    <name evidence="1" type="ORF">S01H1_30204</name>
    <name evidence="2" type="ORF">S01H4_56528</name>
    <name evidence="3" type="ORF">S12H4_31194</name>
</gene>
<evidence type="ECO:0000313" key="3">
    <source>
        <dbReference type="EMBL" id="GAI95993.1"/>
    </source>
</evidence>
<dbReference type="AlphaFoldDB" id="X1SSW0"/>